<dbReference type="STRING" id="930990.A0A067MGG4"/>
<proteinExistence type="inferred from homology"/>
<evidence type="ECO:0000259" key="4">
    <source>
        <dbReference type="PROSITE" id="PS50404"/>
    </source>
</evidence>
<dbReference type="HOGENOM" id="CLU_011226_14_0_1"/>
<dbReference type="CDD" id="cd03048">
    <property type="entry name" value="GST_N_Ure2p_like"/>
    <property type="match status" value="1"/>
</dbReference>
<evidence type="ECO:0000313" key="6">
    <source>
        <dbReference type="EMBL" id="KDQ14868.1"/>
    </source>
</evidence>
<dbReference type="Proteomes" id="UP000027195">
    <property type="component" value="Unassembled WGS sequence"/>
</dbReference>
<keyword evidence="7" id="KW-1185">Reference proteome</keyword>
<evidence type="ECO:0000259" key="5">
    <source>
        <dbReference type="PROSITE" id="PS50405"/>
    </source>
</evidence>
<accession>A0A067MGG4</accession>
<feature type="region of interest" description="Disordered" evidence="3">
    <location>
        <begin position="216"/>
        <end position="253"/>
    </location>
</feature>
<dbReference type="Gene3D" id="3.40.30.10">
    <property type="entry name" value="Glutaredoxin"/>
    <property type="match status" value="1"/>
</dbReference>
<dbReference type="InterPro" id="IPR036282">
    <property type="entry name" value="Glutathione-S-Trfase_C_sf"/>
</dbReference>
<dbReference type="PROSITE" id="PS50405">
    <property type="entry name" value="GST_CTER"/>
    <property type="match status" value="1"/>
</dbReference>
<dbReference type="SFLD" id="SFLDG01151">
    <property type="entry name" value="Main.2:_Nu-like"/>
    <property type="match status" value="1"/>
</dbReference>
<feature type="domain" description="GST N-terminal" evidence="4">
    <location>
        <begin position="6"/>
        <end position="94"/>
    </location>
</feature>
<sequence length="253" mass="28891">MSSQSSKSIQLYTVGTPNGHKASIFLEELKAAYGLEYSFQGLSFAKNEQKEPWFLEINPNGRIPAIVDHNRNDFKVFESAAILLYLAQHYDKERKFSFDPSSDEYNEALQWIFFAHGGVGPMQGQANHFYRYAPQQIPYGVKRYQDETKRLYSVLESRLTGRDYLAGPGKGKYSIVDINVWPWVKGYSWAGIESIDEFPNLEKWIKRIQDRPQVAAGLNVPTPFNPPKTKEEEQEAATAARAWIVGGDKDKKE</sequence>
<dbReference type="InterPro" id="IPR004045">
    <property type="entry name" value="Glutathione_S-Trfase_N"/>
</dbReference>
<dbReference type="InterPro" id="IPR004046">
    <property type="entry name" value="GST_C"/>
</dbReference>
<dbReference type="InterPro" id="IPR040079">
    <property type="entry name" value="Glutathione_S-Trfase"/>
</dbReference>
<evidence type="ECO:0000256" key="3">
    <source>
        <dbReference type="SAM" id="MobiDB-lite"/>
    </source>
</evidence>
<comment type="similarity">
    <text evidence="1 2">Belongs to the GST superfamily.</text>
</comment>
<dbReference type="OrthoDB" id="422574at2759"/>
<name>A0A067MGG4_BOTB1</name>
<dbReference type="SUPFAM" id="SSF47616">
    <property type="entry name" value="GST C-terminal domain-like"/>
    <property type="match status" value="1"/>
</dbReference>
<dbReference type="SUPFAM" id="SSF52833">
    <property type="entry name" value="Thioredoxin-like"/>
    <property type="match status" value="1"/>
</dbReference>
<dbReference type="PANTHER" id="PTHR44051:SF8">
    <property type="entry name" value="GLUTATHIONE S-TRANSFERASE GSTA"/>
    <property type="match status" value="1"/>
</dbReference>
<dbReference type="FunCoup" id="A0A067MGG4">
    <property type="interactions" value="129"/>
</dbReference>
<reference evidence="7" key="1">
    <citation type="journal article" date="2014" name="Proc. Natl. Acad. Sci. U.S.A.">
        <title>Extensive sampling of basidiomycete genomes demonstrates inadequacy of the white-rot/brown-rot paradigm for wood decay fungi.</title>
        <authorList>
            <person name="Riley R."/>
            <person name="Salamov A.A."/>
            <person name="Brown D.W."/>
            <person name="Nagy L.G."/>
            <person name="Floudas D."/>
            <person name="Held B.W."/>
            <person name="Levasseur A."/>
            <person name="Lombard V."/>
            <person name="Morin E."/>
            <person name="Otillar R."/>
            <person name="Lindquist E.A."/>
            <person name="Sun H."/>
            <person name="LaButti K.M."/>
            <person name="Schmutz J."/>
            <person name="Jabbour D."/>
            <person name="Luo H."/>
            <person name="Baker S.E."/>
            <person name="Pisabarro A.G."/>
            <person name="Walton J.D."/>
            <person name="Blanchette R.A."/>
            <person name="Henrissat B."/>
            <person name="Martin F."/>
            <person name="Cullen D."/>
            <person name="Hibbett D.S."/>
            <person name="Grigoriev I.V."/>
        </authorList>
    </citation>
    <scope>NUCLEOTIDE SEQUENCE [LARGE SCALE GENOMIC DNA]</scope>
    <source>
        <strain evidence="7">FD-172 SS1</strain>
    </source>
</reference>
<dbReference type="PANTHER" id="PTHR44051">
    <property type="entry name" value="GLUTATHIONE S-TRANSFERASE-RELATED"/>
    <property type="match status" value="1"/>
</dbReference>
<dbReference type="SFLD" id="SFLDS00019">
    <property type="entry name" value="Glutathione_Transferase_(cytos"/>
    <property type="match status" value="1"/>
</dbReference>
<feature type="domain" description="GST C-terminal" evidence="5">
    <location>
        <begin position="101"/>
        <end position="229"/>
    </location>
</feature>
<dbReference type="AlphaFoldDB" id="A0A067MGG4"/>
<evidence type="ECO:0000313" key="7">
    <source>
        <dbReference type="Proteomes" id="UP000027195"/>
    </source>
</evidence>
<dbReference type="Pfam" id="PF00043">
    <property type="entry name" value="GST_C"/>
    <property type="match status" value="1"/>
</dbReference>
<dbReference type="PROSITE" id="PS50404">
    <property type="entry name" value="GST_NTER"/>
    <property type="match status" value="1"/>
</dbReference>
<gene>
    <name evidence="6" type="ORF">BOTBODRAFT_32222</name>
</gene>
<evidence type="ECO:0000256" key="1">
    <source>
        <dbReference type="ARBA" id="ARBA00007409"/>
    </source>
</evidence>
<dbReference type="InterPro" id="IPR036249">
    <property type="entry name" value="Thioredoxin-like_sf"/>
</dbReference>
<dbReference type="Pfam" id="PF02798">
    <property type="entry name" value="GST_N"/>
    <property type="match status" value="1"/>
</dbReference>
<dbReference type="InParanoid" id="A0A067MGG4"/>
<protein>
    <recommendedName>
        <fullName evidence="8">Glutathione S-transferase</fullName>
    </recommendedName>
</protein>
<dbReference type="Gene3D" id="1.20.1050.10">
    <property type="match status" value="1"/>
</dbReference>
<dbReference type="SFLD" id="SFLDG00358">
    <property type="entry name" value="Main_(cytGST)"/>
    <property type="match status" value="1"/>
</dbReference>
<evidence type="ECO:0000256" key="2">
    <source>
        <dbReference type="RuleBase" id="RU003494"/>
    </source>
</evidence>
<evidence type="ECO:0008006" key="8">
    <source>
        <dbReference type="Google" id="ProtNLM"/>
    </source>
</evidence>
<organism evidence="6 7">
    <name type="scientific">Botryobasidium botryosum (strain FD-172 SS1)</name>
    <dbReference type="NCBI Taxonomy" id="930990"/>
    <lineage>
        <taxon>Eukaryota</taxon>
        <taxon>Fungi</taxon>
        <taxon>Dikarya</taxon>
        <taxon>Basidiomycota</taxon>
        <taxon>Agaricomycotina</taxon>
        <taxon>Agaricomycetes</taxon>
        <taxon>Cantharellales</taxon>
        <taxon>Botryobasidiaceae</taxon>
        <taxon>Botryobasidium</taxon>
    </lineage>
</organism>
<dbReference type="EMBL" id="KL198035">
    <property type="protein sequence ID" value="KDQ14868.1"/>
    <property type="molecule type" value="Genomic_DNA"/>
</dbReference>
<dbReference type="InterPro" id="IPR010987">
    <property type="entry name" value="Glutathione-S-Trfase_C-like"/>
</dbReference>